<feature type="compositionally biased region" description="Basic and acidic residues" evidence="2">
    <location>
        <begin position="215"/>
        <end position="230"/>
    </location>
</feature>
<feature type="compositionally biased region" description="Basic residues" evidence="2">
    <location>
        <begin position="717"/>
        <end position="727"/>
    </location>
</feature>
<evidence type="ECO:0000256" key="1">
    <source>
        <dbReference type="PROSITE-ProRule" id="PRU00023"/>
    </source>
</evidence>
<feature type="compositionally biased region" description="Low complexity" evidence="2">
    <location>
        <begin position="163"/>
        <end position="179"/>
    </location>
</feature>
<dbReference type="InterPro" id="IPR002110">
    <property type="entry name" value="Ankyrin_rpt"/>
</dbReference>
<feature type="compositionally biased region" description="Polar residues" evidence="2">
    <location>
        <begin position="125"/>
        <end position="134"/>
    </location>
</feature>
<feature type="compositionally biased region" description="Polar residues" evidence="2">
    <location>
        <begin position="1"/>
        <end position="13"/>
    </location>
</feature>
<evidence type="ECO:0000313" key="4">
    <source>
        <dbReference type="Proteomes" id="UP001310890"/>
    </source>
</evidence>
<dbReference type="InterPro" id="IPR053210">
    <property type="entry name" value="ANKRD12"/>
</dbReference>
<dbReference type="InterPro" id="IPR036770">
    <property type="entry name" value="Ankyrin_rpt-contain_sf"/>
</dbReference>
<dbReference type="EMBL" id="JAVRRL010000054">
    <property type="protein sequence ID" value="KAK5110077.1"/>
    <property type="molecule type" value="Genomic_DNA"/>
</dbReference>
<reference evidence="3" key="1">
    <citation type="submission" date="2023-08" db="EMBL/GenBank/DDBJ databases">
        <title>Black Yeasts Isolated from many extreme environments.</title>
        <authorList>
            <person name="Coleine C."/>
            <person name="Stajich J.E."/>
            <person name="Selbmann L."/>
        </authorList>
    </citation>
    <scope>NUCLEOTIDE SEQUENCE</scope>
    <source>
        <strain evidence="3">CCFEE 5401</strain>
    </source>
</reference>
<evidence type="ECO:0000313" key="3">
    <source>
        <dbReference type="EMBL" id="KAK5110077.1"/>
    </source>
</evidence>
<dbReference type="PANTHER" id="PTHR24149:SF14">
    <property type="entry name" value="ANKYRIN REPEAT DOMAIN 12"/>
    <property type="match status" value="1"/>
</dbReference>
<evidence type="ECO:0000256" key="2">
    <source>
        <dbReference type="SAM" id="MobiDB-lite"/>
    </source>
</evidence>
<feature type="compositionally biased region" description="Basic and acidic residues" evidence="2">
    <location>
        <begin position="785"/>
        <end position="798"/>
    </location>
</feature>
<dbReference type="SUPFAM" id="SSF48403">
    <property type="entry name" value="Ankyrin repeat"/>
    <property type="match status" value="1"/>
</dbReference>
<organism evidence="3 4">
    <name type="scientific">Meristemomyces frigidus</name>
    <dbReference type="NCBI Taxonomy" id="1508187"/>
    <lineage>
        <taxon>Eukaryota</taxon>
        <taxon>Fungi</taxon>
        <taxon>Dikarya</taxon>
        <taxon>Ascomycota</taxon>
        <taxon>Pezizomycotina</taxon>
        <taxon>Dothideomycetes</taxon>
        <taxon>Dothideomycetidae</taxon>
        <taxon>Mycosphaerellales</taxon>
        <taxon>Teratosphaeriaceae</taxon>
        <taxon>Meristemomyces</taxon>
    </lineage>
</organism>
<feature type="repeat" description="ANK" evidence="1">
    <location>
        <begin position="370"/>
        <end position="402"/>
    </location>
</feature>
<feature type="compositionally biased region" description="Basic and acidic residues" evidence="2">
    <location>
        <begin position="759"/>
        <end position="778"/>
    </location>
</feature>
<feature type="compositionally biased region" description="Basic residues" evidence="2">
    <location>
        <begin position="661"/>
        <end position="672"/>
    </location>
</feature>
<keyword evidence="1" id="KW-0040">ANK repeat</keyword>
<dbReference type="Pfam" id="PF12796">
    <property type="entry name" value="Ank_2"/>
    <property type="match status" value="1"/>
</dbReference>
<feature type="repeat" description="ANK" evidence="1">
    <location>
        <begin position="403"/>
        <end position="435"/>
    </location>
</feature>
<accession>A0AAN7TCJ0</accession>
<dbReference type="AlphaFoldDB" id="A0AAN7TCJ0"/>
<comment type="caution">
    <text evidence="3">The sequence shown here is derived from an EMBL/GenBank/DDBJ whole genome shotgun (WGS) entry which is preliminary data.</text>
</comment>
<dbReference type="SMART" id="SM00248">
    <property type="entry name" value="ANK"/>
    <property type="match status" value="4"/>
</dbReference>
<dbReference type="GO" id="GO:0005654">
    <property type="term" value="C:nucleoplasm"/>
    <property type="evidence" value="ECO:0007669"/>
    <property type="project" value="TreeGrafter"/>
</dbReference>
<dbReference type="PANTHER" id="PTHR24149">
    <property type="entry name" value="ANKYRIN REPEAT DOMAIN-CONTAINING PROTEIN 12"/>
    <property type="match status" value="1"/>
</dbReference>
<feature type="region of interest" description="Disordered" evidence="2">
    <location>
        <begin position="1"/>
        <end position="329"/>
    </location>
</feature>
<dbReference type="Proteomes" id="UP001310890">
    <property type="component" value="Unassembled WGS sequence"/>
</dbReference>
<feature type="region of interest" description="Disordered" evidence="2">
    <location>
        <begin position="618"/>
        <end position="798"/>
    </location>
</feature>
<gene>
    <name evidence="3" type="ORF">LTR62_006322</name>
</gene>
<name>A0AAN7TCJ0_9PEZI</name>
<proteinExistence type="predicted"/>
<feature type="compositionally biased region" description="Acidic residues" evidence="2">
    <location>
        <begin position="74"/>
        <end position="83"/>
    </location>
</feature>
<dbReference type="Gene3D" id="1.25.40.20">
    <property type="entry name" value="Ankyrin repeat-containing domain"/>
    <property type="match status" value="1"/>
</dbReference>
<sequence>MNGSTSPRANNGPTEDPGQEAGVENSRDGTANAQGEPEGPVPEAVDSATQSGPARAVLKADDNPSQQPGCDLATDGDVDDAVSEAETLIDSPVKKREAEKRKQLHTRRSIGGLPVPGEDDEESESVATPLQSTETIDHKITSGIGGRDTGDEMDLGSDKEGSSDPLSSAPSPASTVLSLISGRSRAMSESLEGTRNDAEGGNSRKRKHRASSAEFSRKRQSIEPPNRDPRGIQSEDTTTMPHESVSPKLRSHRRAASTQSALLDGTAENPRPRRGASQFPVREPKTRSAWEDDDVSSETASHGHADVRRAQRGIGRSTSTPGRPVGRELKRHVNRYGFTRLAEACDHGDLDLVKQWRERDPDQLEVAEYAQNKPLQIASLRGNAEIVQYLVDQGCKLDCANVDKDTPLIDAAENGHVEVVKILLDAGVDPLGQNLKGQQALDVVKDDEDNADEIRVMLRNAIETWNSDGAKLRREEDEEARHQQQKPNKEIHFMARTHENLLRLIAINDRKGVKEFLDARVPVDNAAIAAAARTGDQYLVNMLLAELSEKQAFQKPEKPMLAVLGTSHLEMVRMLSSLDQFKPLWKSRSDKTWAELAEERGGPHWREEKELFERLRAERAGQMSLGRSSSPVTKRESSKRRLPPQHQIGDESDEETGPKPKNGRRLMSRRAMRAQSSKAMSESESDEASTSDSGTPPITELLEHEEKPTMQPPGSPSRRKPSVRQRTKSVSSQPQEILPRTRRRSSSLRGLQEHALPVVHEHLEDKENLEAVANERAKAQLQRAEAQEEKQRRQAVEADAKQAEEVLKAEARRKEEEVRRADQERQAQQIRKEAEGLRQREAESQARKVEEEKRAEEDRRLKEVLMESARRDFCRTLLDLFPGPAADYLDPETPNATDIMLPEVCIPLFAIRVEDGVDRILNVQAALLMGTVGVELMYPRTTDNDKFARTCSKDWDVLDLAAAGVGGRRVQQRVAYAMAKEKVMHETSRDLPDDGETMDLDNGHLAKADFAAEVRLMHHRLDLLQQYQKSFLSTTATLEFVRLSDVLGHLDPVFNNEELCVRYLPSSSSQQKPAVKVTDENPVKETFISGLQRQWAEQPAGMRWFRSGKEIEVDGNSEKDAWSGVTNVRVFHEKWAK</sequence>
<protein>
    <submittedName>
        <fullName evidence="3">Uncharacterized protein</fullName>
    </submittedName>
</protein>
<feature type="region of interest" description="Disordered" evidence="2">
    <location>
        <begin position="811"/>
        <end position="856"/>
    </location>
</feature>
<dbReference type="PROSITE" id="PS50088">
    <property type="entry name" value="ANK_REPEAT"/>
    <property type="match status" value="2"/>
</dbReference>
<feature type="compositionally biased region" description="Basic and acidic residues" evidence="2">
    <location>
        <begin position="92"/>
        <end position="101"/>
    </location>
</feature>
<dbReference type="PROSITE" id="PS50297">
    <property type="entry name" value="ANK_REP_REGION"/>
    <property type="match status" value="1"/>
</dbReference>